<dbReference type="InterPro" id="IPR001605">
    <property type="entry name" value="PH_dom-spectrin-type"/>
</dbReference>
<feature type="compositionally biased region" description="Low complexity" evidence="11">
    <location>
        <begin position="417"/>
        <end position="429"/>
    </location>
</feature>
<dbReference type="PROSITE" id="PS50003">
    <property type="entry name" value="PH_DOMAIN"/>
    <property type="match status" value="1"/>
</dbReference>
<dbReference type="Proteomes" id="UP000009136">
    <property type="component" value="Chromosome 11"/>
</dbReference>
<dbReference type="SUPFAM" id="SSF48425">
    <property type="entry name" value="Sec7 domain"/>
    <property type="match status" value="1"/>
</dbReference>
<feature type="region of interest" description="Disordered" evidence="11">
    <location>
        <begin position="193"/>
        <end position="245"/>
    </location>
</feature>
<feature type="region of interest" description="Disordered" evidence="11">
    <location>
        <begin position="291"/>
        <end position="543"/>
    </location>
</feature>
<dbReference type="FunFam" id="1.10.1000.11:FF:000004">
    <property type="entry name" value="PH and SEC7 domain-containing protein 2"/>
    <property type="match status" value="1"/>
</dbReference>
<feature type="region of interest" description="Disordered" evidence="11">
    <location>
        <begin position="970"/>
        <end position="1022"/>
    </location>
</feature>
<keyword evidence="4" id="KW-0446">Lipid-binding</keyword>
<keyword evidence="3" id="KW-0344">Guanine-nucleotide releasing factor</keyword>
<feature type="domain" description="PH" evidence="12">
    <location>
        <begin position="743"/>
        <end position="858"/>
    </location>
</feature>
<evidence type="ECO:0000256" key="8">
    <source>
        <dbReference type="ARBA" id="ARBA00074922"/>
    </source>
</evidence>
<comment type="function">
    <text evidence="7">Guanine nucleotide exchange factor for ARF6 and ARL14/ARF7. Through ARL14 activation, controls the movement of MHC class II-containing vesicles along the actin cytoskeleton in dendritic cells. Involved in membrane recycling. Interacts with several phosphatidylinositol phosphate species, including phosphatidylinositol 3,4-bisphosphate, phosphatidylinositol 3,5-bisphosphate and phosphatidylinositol 4,5-bisphosphate.</text>
</comment>
<feature type="region of interest" description="Disordered" evidence="11">
    <location>
        <begin position="710"/>
        <end position="731"/>
    </location>
</feature>
<reference evidence="14" key="1">
    <citation type="submission" date="2018-03" db="EMBL/GenBank/DDBJ databases">
        <title>ARS-UCD1.2.</title>
        <authorList>
            <person name="Rosen B.D."/>
            <person name="Bickhart D.M."/>
            <person name="Koren S."/>
            <person name="Schnabel R.D."/>
            <person name="Hall R."/>
            <person name="Zimin A."/>
            <person name="Dreischer C."/>
            <person name="Schultheiss S."/>
            <person name="Schroeder S.G."/>
            <person name="Elsik C.G."/>
            <person name="Couldrey C."/>
            <person name="Liu G.E."/>
            <person name="Van Tassell C.P."/>
            <person name="Phillippy A.M."/>
            <person name="Smith T.P.L."/>
            <person name="Medrano J.F."/>
        </authorList>
    </citation>
    <scope>NUCLEOTIDE SEQUENCE [LARGE SCALE GENOMIC DNA]</scope>
    <source>
        <strain evidence="14">Hereford</strain>
    </source>
</reference>
<dbReference type="Ensembl" id="ENSBTAT00000125071.2">
    <property type="protein sequence ID" value="ENSBTAP00000087021.1"/>
    <property type="gene ID" value="ENSBTAG00000019072.8"/>
</dbReference>
<evidence type="ECO:0000256" key="2">
    <source>
        <dbReference type="ARBA" id="ARBA00022475"/>
    </source>
</evidence>
<dbReference type="PANTHER" id="PTHR10663:SF338">
    <property type="entry name" value="PH AND SEC7 DOMAIN-CONTAINING PROTEIN 4"/>
    <property type="match status" value="1"/>
</dbReference>
<evidence type="ECO:0000256" key="3">
    <source>
        <dbReference type="ARBA" id="ARBA00022658"/>
    </source>
</evidence>
<feature type="compositionally biased region" description="Basic residues" evidence="11">
    <location>
        <begin position="1009"/>
        <end position="1022"/>
    </location>
</feature>
<dbReference type="InterPro" id="IPR000904">
    <property type="entry name" value="Sec7_dom"/>
</dbReference>
<dbReference type="SMART" id="SM00233">
    <property type="entry name" value="PH"/>
    <property type="match status" value="1"/>
</dbReference>
<organism evidence="14 15">
    <name type="scientific">Bos taurus</name>
    <name type="common">Bovine</name>
    <dbReference type="NCBI Taxonomy" id="9913"/>
    <lineage>
        <taxon>Eukaryota</taxon>
        <taxon>Metazoa</taxon>
        <taxon>Chordata</taxon>
        <taxon>Craniata</taxon>
        <taxon>Vertebrata</taxon>
        <taxon>Euteleostomi</taxon>
        <taxon>Mammalia</taxon>
        <taxon>Eutheria</taxon>
        <taxon>Laurasiatheria</taxon>
        <taxon>Artiodactyla</taxon>
        <taxon>Ruminantia</taxon>
        <taxon>Pecora</taxon>
        <taxon>Bovidae</taxon>
        <taxon>Bovinae</taxon>
        <taxon>Bos</taxon>
    </lineage>
</organism>
<feature type="compositionally biased region" description="Polar residues" evidence="11">
    <location>
        <begin position="436"/>
        <end position="445"/>
    </location>
</feature>
<dbReference type="InterPro" id="IPR035999">
    <property type="entry name" value="Sec7_dom_sf"/>
</dbReference>
<keyword evidence="2" id="KW-1003">Cell membrane</keyword>
<reference evidence="14" key="2">
    <citation type="submission" date="2025-08" db="UniProtKB">
        <authorList>
            <consortium name="Ensembl"/>
        </authorList>
    </citation>
    <scope>IDENTIFICATION</scope>
    <source>
        <strain evidence="14">Hereford</strain>
    </source>
</reference>
<dbReference type="CDD" id="cd00171">
    <property type="entry name" value="Sec7"/>
    <property type="match status" value="1"/>
</dbReference>
<evidence type="ECO:0000256" key="1">
    <source>
        <dbReference type="ARBA" id="ARBA00004632"/>
    </source>
</evidence>
<keyword evidence="5" id="KW-0472">Membrane</keyword>
<dbReference type="InterPro" id="IPR001849">
    <property type="entry name" value="PH_domain"/>
</dbReference>
<dbReference type="GO" id="GO:0032587">
    <property type="term" value="C:ruffle membrane"/>
    <property type="evidence" value="ECO:0007669"/>
    <property type="project" value="UniProtKB-SubCell"/>
</dbReference>
<dbReference type="GeneTree" id="ENSGT00940000161976"/>
<evidence type="ECO:0000256" key="4">
    <source>
        <dbReference type="ARBA" id="ARBA00023121"/>
    </source>
</evidence>
<dbReference type="Pfam" id="PF01369">
    <property type="entry name" value="Sec7"/>
    <property type="match status" value="1"/>
</dbReference>
<dbReference type="PROSITE" id="PS50190">
    <property type="entry name" value="SEC7"/>
    <property type="match status" value="1"/>
</dbReference>
<sequence length="1022" mass="111619">MQKGQGTCGVPVAPLASTPSNPHNGLVKADVPEGSNAAYAHWIMGDDGLCGHPRPVETLDICLGDNLQPHSEAHLGETCGHPEPLEPHGEQTWASDPPDAVRPDVCPQGSSPEPMHLGSGSSQERAGQKTTSPGSPRDNQPLGSPGQSQSTSTQVVFWAGILQAQMCVLDLEEELEKTEGLRAELRCCIPTAPADLPTFPSSPVGPRNSGLLPSPPPDANEASEDDSSGPEGEPQKPAWPREGTLDLSPEWSAEEESIFFDNPLFLESPCSDTSASETHFSWGFSDSYVDVRTGSQSPQTLEPPPSEGRVPWELGGEPDLGESTAESSGHTTPPFPVPTYRPHSFSWVMVDTPEGAPAAPSSQEETEVGPSTQGWPTKVIPSWPTGPLSSQDRGDKDTECVQESAPCTVTPGHPWGSPASSPEPSSPESGVRGPNSLPSPVSSREGSLRLQGHPPGSVLPEWTLDAPSPSFLETDGAEPGSLEKEEAGEAPTQGKEVKLSPARTAEAGASQPDACLTSAKTLPGSPMPQVQPPEEGQRLPAGDKLANGVRTDKVAWNLASRLYHLEGFRKSEVAAYLRKNNDFSRAVAEAYLSFFQFGGQSLDRALRGFLQALVLSGETQERERILYQFSKRFHHCNPGLFSSVDCVHTLTCAIMLLNTDLHGQNIGKSMSCQEFITNLNGLRDGGNFPKELLKALYWSIRSEKLEWAVDEEDTARPEKAQPSPPAGKMSNPFLQLAQDPTVPTYKQGFLARKMHQDADGKKTPWGKRGWKMLHTLLRGMVLYFLKGEDHALDGESLVGQMVDEPVGVHHSLATPATHYTKKPHVFQLRTADWRLYLFQAPTAQEMTSWIARINLAAATHSAPPFPAAVGSQRKFVRPILPVGPTQGSLEEQHRSHENCLDAASDDLLDLQRNLPERRGRSRELEDYRLRKEYLEYEKTRYETYLQLLVARLHCPSEDLDLWEEQLGREAGGLQEPKPSLKKSHSSPSLHQDEAPTTAKVKRNISERRTYRKIIPKRNRNQL</sequence>
<feature type="region of interest" description="Disordered" evidence="11">
    <location>
        <begin position="73"/>
        <end position="151"/>
    </location>
</feature>
<dbReference type="SMART" id="SM00222">
    <property type="entry name" value="Sec7"/>
    <property type="match status" value="1"/>
</dbReference>
<evidence type="ECO:0000256" key="10">
    <source>
        <dbReference type="ARBA" id="ARBA00081986"/>
    </source>
</evidence>
<evidence type="ECO:0000259" key="12">
    <source>
        <dbReference type="PROSITE" id="PS50003"/>
    </source>
</evidence>
<evidence type="ECO:0000256" key="6">
    <source>
        <dbReference type="ARBA" id="ARBA00023273"/>
    </source>
</evidence>
<evidence type="ECO:0000256" key="7">
    <source>
        <dbReference type="ARBA" id="ARBA00059899"/>
    </source>
</evidence>
<keyword evidence="6" id="KW-0966">Cell projection</keyword>
<keyword evidence="15" id="KW-1185">Reference proteome</keyword>
<comment type="subcellular location">
    <subcellularLocation>
        <location evidence="1">Cell projection</location>
        <location evidence="1">Ruffle membrane</location>
    </subcellularLocation>
</comment>
<reference evidence="14" key="3">
    <citation type="submission" date="2025-09" db="UniProtKB">
        <authorList>
            <consortium name="Ensembl"/>
        </authorList>
    </citation>
    <scope>IDENTIFICATION</scope>
    <source>
        <strain evidence="14">Hereford</strain>
    </source>
</reference>
<dbReference type="GO" id="GO:0032012">
    <property type="term" value="P:regulation of ARF protein signal transduction"/>
    <property type="evidence" value="ECO:0007669"/>
    <property type="project" value="InterPro"/>
</dbReference>
<dbReference type="CDD" id="cd13295">
    <property type="entry name" value="PH_EFA6"/>
    <property type="match status" value="1"/>
</dbReference>
<dbReference type="InterPro" id="IPR041681">
    <property type="entry name" value="PH_9"/>
</dbReference>
<evidence type="ECO:0000256" key="9">
    <source>
        <dbReference type="ARBA" id="ARBA00076132"/>
    </source>
</evidence>
<dbReference type="FunFam" id="2.30.29.30:FF:000267">
    <property type="entry name" value="PH and SEC7 domain-containing protein 4"/>
    <property type="match status" value="1"/>
</dbReference>
<dbReference type="PRINTS" id="PR00683">
    <property type="entry name" value="SPECTRINPH"/>
</dbReference>
<dbReference type="PANTHER" id="PTHR10663">
    <property type="entry name" value="GUANYL-NUCLEOTIDE EXCHANGE FACTOR"/>
    <property type="match status" value="1"/>
</dbReference>
<evidence type="ECO:0000313" key="15">
    <source>
        <dbReference type="Proteomes" id="UP000009136"/>
    </source>
</evidence>
<proteinExistence type="predicted"/>
<evidence type="ECO:0000259" key="13">
    <source>
        <dbReference type="PROSITE" id="PS50190"/>
    </source>
</evidence>
<feature type="domain" description="SEC7" evidence="13">
    <location>
        <begin position="531"/>
        <end position="703"/>
    </location>
</feature>
<dbReference type="SUPFAM" id="SSF50729">
    <property type="entry name" value="PH domain-like"/>
    <property type="match status" value="1"/>
</dbReference>
<dbReference type="GO" id="GO:0005543">
    <property type="term" value="F:phospholipid binding"/>
    <property type="evidence" value="ECO:0007669"/>
    <property type="project" value="InterPro"/>
</dbReference>
<dbReference type="GO" id="GO:0005085">
    <property type="term" value="F:guanyl-nucleotide exchange factor activity"/>
    <property type="evidence" value="ECO:0007669"/>
    <property type="project" value="UniProtKB-KW"/>
</dbReference>
<dbReference type="AlphaFoldDB" id="A0AAA9SSD1"/>
<dbReference type="InterPro" id="IPR011993">
    <property type="entry name" value="PH-like_dom_sf"/>
</dbReference>
<feature type="compositionally biased region" description="Low complexity" evidence="11">
    <location>
        <begin position="140"/>
        <end position="151"/>
    </location>
</feature>
<gene>
    <name evidence="14" type="primary">PSD4</name>
</gene>
<protein>
    <recommendedName>
        <fullName evidence="8">PH and SEC7 domain-containing protein 4</fullName>
    </recommendedName>
    <alternativeName>
        <fullName evidence="9">Exchange factor for ADP-ribosylation factor guanine nucleotide factor 6 B</fullName>
    </alternativeName>
    <alternativeName>
        <fullName evidence="10">Pleckstrin homology and SEC7 domain-containing protein 4</fullName>
    </alternativeName>
</protein>
<feature type="compositionally biased region" description="Polar residues" evidence="11">
    <location>
        <begin position="119"/>
        <end position="138"/>
    </location>
</feature>
<evidence type="ECO:0000256" key="5">
    <source>
        <dbReference type="ARBA" id="ARBA00023136"/>
    </source>
</evidence>
<evidence type="ECO:0000313" key="14">
    <source>
        <dbReference type="Ensembl" id="ENSBTAP00000087021.1"/>
    </source>
</evidence>
<dbReference type="Gene3D" id="2.30.29.30">
    <property type="entry name" value="Pleckstrin-homology domain (PH domain)/Phosphotyrosine-binding domain (PTB)"/>
    <property type="match status" value="1"/>
</dbReference>
<name>A0AAA9SSD1_BOVIN</name>
<dbReference type="Gene3D" id="1.10.1000.11">
    <property type="entry name" value="Arf Nucleotide-binding Site Opener,domain 2"/>
    <property type="match status" value="1"/>
</dbReference>
<feature type="region of interest" description="Disordered" evidence="11">
    <location>
        <begin position="1"/>
        <end position="29"/>
    </location>
</feature>
<dbReference type="InterPro" id="IPR023394">
    <property type="entry name" value="Sec7_C_sf"/>
</dbReference>
<evidence type="ECO:0000256" key="11">
    <source>
        <dbReference type="SAM" id="MobiDB-lite"/>
    </source>
</evidence>
<dbReference type="Pfam" id="PF15410">
    <property type="entry name" value="PH_9"/>
    <property type="match status" value="1"/>
</dbReference>
<accession>A0AAA9SSD1</accession>